<dbReference type="EMBL" id="JAATJS010000002">
    <property type="protein sequence ID" value="NIX76405.1"/>
    <property type="molecule type" value="Genomic_DNA"/>
</dbReference>
<evidence type="ECO:0008006" key="4">
    <source>
        <dbReference type="Google" id="ProtNLM"/>
    </source>
</evidence>
<gene>
    <name evidence="2" type="ORF">HB375_07205</name>
</gene>
<sequence length="105" mass="9956">MSTVLLNLIIQIVCGIIGGNAVGKASDRVDLGAVGNTIAGALGGIGGGQLLSMMLGTGAAGTAATMGGMDISAIISQIASGGVGGAILTLIVAFVRQAMSGTQAP</sequence>
<accession>A0ABX0V976</accession>
<evidence type="ECO:0000256" key="1">
    <source>
        <dbReference type="SAM" id="Phobius"/>
    </source>
</evidence>
<keyword evidence="1" id="KW-0472">Membrane</keyword>
<keyword evidence="1" id="KW-1133">Transmembrane helix</keyword>
<dbReference type="Proteomes" id="UP000707352">
    <property type="component" value="Unassembled WGS sequence"/>
</dbReference>
<feature type="transmembrane region" description="Helical" evidence="1">
    <location>
        <begin position="29"/>
        <end position="51"/>
    </location>
</feature>
<comment type="caution">
    <text evidence="2">The sequence shown here is derived from an EMBL/GenBank/DDBJ whole genome shotgun (WGS) entry which is preliminary data.</text>
</comment>
<proteinExistence type="predicted"/>
<keyword evidence="1" id="KW-0812">Transmembrane</keyword>
<feature type="transmembrane region" description="Helical" evidence="1">
    <location>
        <begin position="6"/>
        <end position="22"/>
    </location>
</feature>
<protein>
    <recommendedName>
        <fullName evidence="4">DNA methyltransferase</fullName>
    </recommendedName>
</protein>
<keyword evidence="3" id="KW-1185">Reference proteome</keyword>
<evidence type="ECO:0000313" key="2">
    <source>
        <dbReference type="EMBL" id="NIX76405.1"/>
    </source>
</evidence>
<organism evidence="2 3">
    <name type="scientific">Microvirga terricola</name>
    <dbReference type="NCBI Taxonomy" id="2719797"/>
    <lineage>
        <taxon>Bacteria</taxon>
        <taxon>Pseudomonadati</taxon>
        <taxon>Pseudomonadota</taxon>
        <taxon>Alphaproteobacteria</taxon>
        <taxon>Hyphomicrobiales</taxon>
        <taxon>Methylobacteriaceae</taxon>
        <taxon>Microvirga</taxon>
    </lineage>
</organism>
<reference evidence="2 3" key="1">
    <citation type="submission" date="2020-03" db="EMBL/GenBank/DDBJ databases">
        <title>The genome sequence of Microvirga sp. c23x22.</title>
        <authorList>
            <person name="Zhang X."/>
        </authorList>
    </citation>
    <scope>NUCLEOTIDE SEQUENCE [LARGE SCALE GENOMIC DNA]</scope>
    <source>
        <strain evidence="3">c23x22</strain>
    </source>
</reference>
<evidence type="ECO:0000313" key="3">
    <source>
        <dbReference type="Proteomes" id="UP000707352"/>
    </source>
</evidence>
<name>A0ABX0V976_9HYPH</name>
<feature type="transmembrane region" description="Helical" evidence="1">
    <location>
        <begin position="71"/>
        <end position="95"/>
    </location>
</feature>